<organism evidence="6 7">
    <name type="scientific">Meira miltonrushii</name>
    <dbReference type="NCBI Taxonomy" id="1280837"/>
    <lineage>
        <taxon>Eukaryota</taxon>
        <taxon>Fungi</taxon>
        <taxon>Dikarya</taxon>
        <taxon>Basidiomycota</taxon>
        <taxon>Ustilaginomycotina</taxon>
        <taxon>Exobasidiomycetes</taxon>
        <taxon>Exobasidiales</taxon>
        <taxon>Brachybasidiaceae</taxon>
        <taxon>Meira</taxon>
    </lineage>
</organism>
<dbReference type="GO" id="GO:0019915">
    <property type="term" value="P:lipid storage"/>
    <property type="evidence" value="ECO:0007669"/>
    <property type="project" value="InterPro"/>
</dbReference>
<name>A0A316V9R2_9BASI</name>
<comment type="subcellular location">
    <subcellularLocation>
        <location evidence="1">Lipid droplet</location>
    </subcellularLocation>
</comment>
<evidence type="ECO:0000256" key="1">
    <source>
        <dbReference type="ARBA" id="ARBA00004502"/>
    </source>
</evidence>
<reference evidence="6 7" key="1">
    <citation type="journal article" date="2018" name="Mol. Biol. Evol.">
        <title>Broad Genomic Sampling Reveals a Smut Pathogenic Ancestry of the Fungal Clade Ustilaginomycotina.</title>
        <authorList>
            <person name="Kijpornyongpan T."/>
            <person name="Mondo S.J."/>
            <person name="Barry K."/>
            <person name="Sandor L."/>
            <person name="Lee J."/>
            <person name="Lipzen A."/>
            <person name="Pangilinan J."/>
            <person name="LaButti K."/>
            <person name="Hainaut M."/>
            <person name="Henrissat B."/>
            <person name="Grigoriev I.V."/>
            <person name="Spatafora J.W."/>
            <person name="Aime M.C."/>
        </authorList>
    </citation>
    <scope>NUCLEOTIDE SEQUENCE [LARGE SCALE GENOMIC DNA]</scope>
    <source>
        <strain evidence="6 7">MCA 3882</strain>
    </source>
</reference>
<evidence type="ECO:0000313" key="6">
    <source>
        <dbReference type="EMBL" id="PWN33191.1"/>
    </source>
</evidence>
<dbReference type="Pfam" id="PF10230">
    <property type="entry name" value="LIDHydrolase"/>
    <property type="match status" value="1"/>
</dbReference>
<dbReference type="Proteomes" id="UP000245771">
    <property type="component" value="Unassembled WGS sequence"/>
</dbReference>
<dbReference type="InterPro" id="IPR019363">
    <property type="entry name" value="LDAH"/>
</dbReference>
<evidence type="ECO:0000256" key="5">
    <source>
        <dbReference type="SAM" id="MobiDB-lite"/>
    </source>
</evidence>
<sequence>MTDDSILLRHSKPPVSLNIEGARVLYWPARSDIELPPSGSLVFIVGNPGLADYYTRYLTELQNLVHSDGRSNLEIFCLSQLGHDPHALHPPQKIVSLDEQIQNKANILKAITERWNGRKTTILANRPKLILAGHSIGAYMALEIVRRKLNPVPVSSVHLLFPALHQIGHSPNARRLSWLLKADDRPLLSPYAPSVLMVLSFLVSILLRIIQFFPLPIVHFLVLCGAPSQPMEAIKITSDFILDSKCAQQAISMGREEMKLVKKVQALNEAEDEHHQSNGQRNGSALPVKLRAYWAAGDLDGWAPESTRLAVEETLGLQGYELPAAIIDKHKGLQPQKTLKKRKSYSVEEIRRARRNGSGAKRRALAGMVHAGASAGYGLASSLGNLGYRRGAPPRAPSSGMRNIQSPLGSPARTLRRRPSLVAARASRRFDGSIVIEPAGEDDGELDLLAEDPENSLDGVVFSPGAIEPTLDETLKPGPTGKTAAAPLTVDPALAMPDRASIVCKLGMPHAFVLEHSDKMAAISSAMIISDLQG</sequence>
<evidence type="ECO:0000256" key="3">
    <source>
        <dbReference type="ARBA" id="ARBA00022677"/>
    </source>
</evidence>
<dbReference type="OrthoDB" id="448051at2759"/>
<dbReference type="RefSeq" id="XP_025353493.1">
    <property type="nucleotide sequence ID" value="XM_025498987.1"/>
</dbReference>
<evidence type="ECO:0000313" key="7">
    <source>
        <dbReference type="Proteomes" id="UP000245771"/>
    </source>
</evidence>
<protein>
    <submittedName>
        <fullName evidence="6">Uncharacterized protein</fullName>
    </submittedName>
</protein>
<keyword evidence="4" id="KW-0378">Hydrolase</keyword>
<dbReference type="InParanoid" id="A0A316V9R2"/>
<dbReference type="GO" id="GO:0005811">
    <property type="term" value="C:lipid droplet"/>
    <property type="evidence" value="ECO:0007669"/>
    <property type="project" value="UniProtKB-SubCell"/>
</dbReference>
<comment type="similarity">
    <text evidence="2">Belongs to the AB hydrolase superfamily. LDAH family.</text>
</comment>
<dbReference type="STRING" id="1280837.A0A316V9R2"/>
<dbReference type="Gene3D" id="3.40.50.1820">
    <property type="entry name" value="alpha/beta hydrolase"/>
    <property type="match status" value="1"/>
</dbReference>
<gene>
    <name evidence="6" type="ORF">FA14DRAFT_161170</name>
</gene>
<proteinExistence type="inferred from homology"/>
<keyword evidence="7" id="KW-1185">Reference proteome</keyword>
<dbReference type="SUPFAM" id="SSF53474">
    <property type="entry name" value="alpha/beta-Hydrolases"/>
    <property type="match status" value="1"/>
</dbReference>
<evidence type="ECO:0000256" key="2">
    <source>
        <dbReference type="ARBA" id="ARBA00008300"/>
    </source>
</evidence>
<keyword evidence="3" id="KW-0551">Lipid droplet</keyword>
<dbReference type="GO" id="GO:0016298">
    <property type="term" value="F:lipase activity"/>
    <property type="evidence" value="ECO:0007669"/>
    <property type="project" value="InterPro"/>
</dbReference>
<feature type="region of interest" description="Disordered" evidence="5">
    <location>
        <begin position="392"/>
        <end position="412"/>
    </location>
</feature>
<dbReference type="PANTHER" id="PTHR13390">
    <property type="entry name" value="LIPASE"/>
    <property type="match status" value="1"/>
</dbReference>
<dbReference type="InterPro" id="IPR029058">
    <property type="entry name" value="AB_hydrolase_fold"/>
</dbReference>
<accession>A0A316V9R2</accession>
<evidence type="ECO:0000256" key="4">
    <source>
        <dbReference type="ARBA" id="ARBA00022801"/>
    </source>
</evidence>
<dbReference type="EMBL" id="KZ819604">
    <property type="protein sequence ID" value="PWN33191.1"/>
    <property type="molecule type" value="Genomic_DNA"/>
</dbReference>
<dbReference type="GeneID" id="37020768"/>
<dbReference type="PANTHER" id="PTHR13390:SF0">
    <property type="entry name" value="LIPID DROPLET-ASSOCIATED HYDROLASE"/>
    <property type="match status" value="1"/>
</dbReference>
<dbReference type="AlphaFoldDB" id="A0A316V9R2"/>